<reference evidence="1" key="1">
    <citation type="thesis" date="2012" institute="CNRS">
        <title>Hsp70 in life cycle of bacteriophages.</title>
        <authorList>
            <person name="Perrody E.P."/>
        </authorList>
    </citation>
    <scope>NUCLEOTIDE SEQUENCE</scope>
    <source>
        <strain evidence="1">RB43-GVA</strain>
    </source>
</reference>
<dbReference type="RefSeq" id="YP_239136.1">
    <property type="nucleotide sequence ID" value="NC_007023.1"/>
</dbReference>
<dbReference type="Pfam" id="PF23772">
    <property type="entry name" value="Phage_g100"/>
    <property type="match status" value="1"/>
</dbReference>
<dbReference type="OrthoDB" id="20101at10239"/>
<dbReference type="Proteomes" id="UP000001467">
    <property type="component" value="Segment"/>
</dbReference>
<name>K8DUZ9_9CAUD</name>
<dbReference type="KEGG" id="vg:3416303"/>
<dbReference type="InterPro" id="IPR057112">
    <property type="entry name" value="Phage_g100"/>
</dbReference>
<dbReference type="Proteomes" id="UP000211060">
    <property type="component" value="Segment"/>
</dbReference>
<dbReference type="EMBL" id="HE858210">
    <property type="protein sequence ID" value="CCK74006.1"/>
    <property type="molecule type" value="Genomic_DNA"/>
</dbReference>
<accession>K8DUZ9</accession>
<evidence type="ECO:0000313" key="3">
    <source>
        <dbReference type="Proteomes" id="UP000211060"/>
    </source>
</evidence>
<evidence type="ECO:0000313" key="1">
    <source>
        <dbReference type="EMBL" id="CCK74006.1"/>
    </source>
</evidence>
<proteinExistence type="predicted"/>
<dbReference type="GeneID" id="3416303"/>
<reference evidence="2 3" key="2">
    <citation type="journal article" date="2012" name="PLoS Genet.">
        <title>A Bacteriophage-Encoded J-Domain Protein Interacts with the DnaK/Hsp70 Chaperone and Stabilizes the Heat-Shock Factor ?(32) of Escherichia coli.</title>
        <authorList>
            <person name="Perrody E."/>
            <person name="Cirinesi A.M."/>
            <person name="Desplats C."/>
            <person name="Keppel F."/>
            <person name="Schwager F."/>
            <person name="Tranier S."/>
            <person name="Georgopoulos C."/>
            <person name="Genevaux P."/>
        </authorList>
    </citation>
    <scope>NUCLEOTIDE SEQUENCE [LARGE SCALE GENOMIC DNA]</scope>
    <source>
        <strain evidence="1">RB43-GVA</strain>
    </source>
</reference>
<evidence type="ECO:0000313" key="2">
    <source>
        <dbReference type="Proteomes" id="UP000001467"/>
    </source>
</evidence>
<protein>
    <submittedName>
        <fullName evidence="1">Uncharacterized protein</fullName>
    </submittedName>
</protein>
<sequence>MNAFEKRAQLKDIKPGAILYEVFSINGVKAEMGPKKIITGLPFQHLSIGLFVDAITVYDDWEGRQHMSLMDHNVIGRNNYNFHALFLSKKDAQEYVDQINNDQLPPELRETSRKMHREWIVRRAEDALYDM</sequence>
<dbReference type="EMBL" id="HE981739">
    <property type="protein sequence ID" value="CCL97623.1"/>
    <property type="molecule type" value="Genomic_DNA"/>
</dbReference>
<organism evidence="1 3">
    <name type="scientific">Pseudotevenvirus RB43</name>
    <dbReference type="NCBI Taxonomy" id="115991"/>
    <lineage>
        <taxon>Viruses</taxon>
        <taxon>Duplodnaviria</taxon>
        <taxon>Heunggongvirae</taxon>
        <taxon>Uroviricota</taxon>
        <taxon>Caudoviricetes</taxon>
        <taxon>Pantevenvirales</taxon>
        <taxon>Straboviridae</taxon>
        <taxon>Pseudotevenvirus</taxon>
    </lineage>
</organism>